<feature type="signal peptide" evidence="3">
    <location>
        <begin position="1"/>
        <end position="22"/>
    </location>
</feature>
<dbReference type="GO" id="GO:0012505">
    <property type="term" value="C:endomembrane system"/>
    <property type="evidence" value="ECO:0007669"/>
    <property type="project" value="TreeGrafter"/>
</dbReference>
<evidence type="ECO:0000313" key="6">
    <source>
        <dbReference type="Proteomes" id="UP001347796"/>
    </source>
</evidence>
<dbReference type="AlphaFoldDB" id="A0AAN8JCL3"/>
<comment type="caution">
    <text evidence="5">The sequence shown here is derived from an EMBL/GenBank/DDBJ whole genome shotgun (WGS) entry which is preliminary data.</text>
</comment>
<name>A0AAN8JCL3_PATCE</name>
<feature type="domain" description="Glycosyl transferase CAP10" evidence="4">
    <location>
        <begin position="139"/>
        <end position="391"/>
    </location>
</feature>
<organism evidence="5 6">
    <name type="scientific">Patella caerulea</name>
    <name type="common">Rayed Mediterranean limpet</name>
    <dbReference type="NCBI Taxonomy" id="87958"/>
    <lineage>
        <taxon>Eukaryota</taxon>
        <taxon>Metazoa</taxon>
        <taxon>Spiralia</taxon>
        <taxon>Lophotrochozoa</taxon>
        <taxon>Mollusca</taxon>
        <taxon>Gastropoda</taxon>
        <taxon>Patellogastropoda</taxon>
        <taxon>Patelloidea</taxon>
        <taxon>Patellidae</taxon>
        <taxon>Patella</taxon>
    </lineage>
</organism>
<evidence type="ECO:0000256" key="3">
    <source>
        <dbReference type="SAM" id="SignalP"/>
    </source>
</evidence>
<keyword evidence="6" id="KW-1185">Reference proteome</keyword>
<dbReference type="GO" id="GO:0045747">
    <property type="term" value="P:positive regulation of Notch signaling pathway"/>
    <property type="evidence" value="ECO:0007669"/>
    <property type="project" value="TreeGrafter"/>
</dbReference>
<comment type="similarity">
    <text evidence="1">Belongs to the glycosyltransferase 90 family.</text>
</comment>
<dbReference type="GO" id="GO:0035252">
    <property type="term" value="F:UDP-xylosyltransferase activity"/>
    <property type="evidence" value="ECO:0007669"/>
    <property type="project" value="TreeGrafter"/>
</dbReference>
<dbReference type="InterPro" id="IPR051091">
    <property type="entry name" value="O-Glucosyltr/Glycosyltrsf_90"/>
</dbReference>
<dbReference type="GO" id="GO:0006493">
    <property type="term" value="P:protein O-linked glycosylation"/>
    <property type="evidence" value="ECO:0007669"/>
    <property type="project" value="TreeGrafter"/>
</dbReference>
<evidence type="ECO:0000259" key="4">
    <source>
        <dbReference type="SMART" id="SM00672"/>
    </source>
</evidence>
<evidence type="ECO:0000256" key="2">
    <source>
        <dbReference type="ARBA" id="ARBA00022679"/>
    </source>
</evidence>
<dbReference type="Proteomes" id="UP001347796">
    <property type="component" value="Unassembled WGS sequence"/>
</dbReference>
<proteinExistence type="inferred from homology"/>
<evidence type="ECO:0000313" key="5">
    <source>
        <dbReference type="EMBL" id="KAK6175502.1"/>
    </source>
</evidence>
<gene>
    <name evidence="5" type="ORF">SNE40_013955</name>
</gene>
<feature type="chain" id="PRO_5042910180" description="Glycosyl transferase CAP10 domain-containing protein" evidence="3">
    <location>
        <begin position="23"/>
        <end position="404"/>
    </location>
</feature>
<dbReference type="PANTHER" id="PTHR12203:SF35">
    <property type="entry name" value="PROTEIN O-GLUCOSYLTRANSFERASE 1"/>
    <property type="match status" value="1"/>
</dbReference>
<accession>A0AAN8JCL3</accession>
<reference evidence="5 6" key="1">
    <citation type="submission" date="2024-01" db="EMBL/GenBank/DDBJ databases">
        <title>The genome of the rayed Mediterranean limpet Patella caerulea (Linnaeus, 1758).</title>
        <authorList>
            <person name="Anh-Thu Weber A."/>
            <person name="Halstead-Nussloch G."/>
        </authorList>
    </citation>
    <scope>NUCLEOTIDE SEQUENCE [LARGE SCALE GENOMIC DNA]</scope>
    <source>
        <strain evidence="5">AATW-2023a</strain>
        <tissue evidence="5">Whole specimen</tissue>
    </source>
</reference>
<protein>
    <recommendedName>
        <fullName evidence="4">Glycosyl transferase CAP10 domain-containing protein</fullName>
    </recommendedName>
</protein>
<dbReference type="InterPro" id="IPR006598">
    <property type="entry name" value="CAP10"/>
</dbReference>
<sequence length="404" mass="47687">MLPRLSIYLVLLVLTFLSFIKSDKSCDAEGEECDIGTNDHEKTKYQKSTKWKKYLLLIDKAVEDYKECESTDCSCYDSVIEDDLSVWKTKGITAEGINKAKDNGVRYQIINHKLYREENCMFSARCSGVEHYILEIIKKLPDMEMIINVRDWPQSSKFNPPIPVFSFSTVKKQHWDIMYPAWTFWEGGPAVWPIYPTGLGRWDEQRNIIPAEAKKWPWEKKHTKAFFRGSRTSSERDPLIYLSRAKPDLVDAEYTKNQAWKSEADTLHRPPATEIKLEDHCKYKYLFNFRGVAASFRFKHLFLCDSLVFHVGDEWLEFFYPIMKPWVHYIPVKQDLSDVEDLLHFAKENDEVAKKIATRGRQFIWDHLKMEDISCYWKKLLKSYAKLLKFKPQRDSSLKQIKLK</sequence>
<dbReference type="Pfam" id="PF05686">
    <property type="entry name" value="Glyco_transf_90"/>
    <property type="match status" value="1"/>
</dbReference>
<evidence type="ECO:0000256" key="1">
    <source>
        <dbReference type="ARBA" id="ARBA00010118"/>
    </source>
</evidence>
<dbReference type="GO" id="GO:0035251">
    <property type="term" value="F:UDP-glucosyltransferase activity"/>
    <property type="evidence" value="ECO:0007669"/>
    <property type="project" value="TreeGrafter"/>
</dbReference>
<dbReference type="PANTHER" id="PTHR12203">
    <property type="entry name" value="KDEL LYS-ASP-GLU-LEU CONTAINING - RELATED"/>
    <property type="match status" value="1"/>
</dbReference>
<keyword evidence="3" id="KW-0732">Signal</keyword>
<dbReference type="EMBL" id="JAZGQO010000010">
    <property type="protein sequence ID" value="KAK6175502.1"/>
    <property type="molecule type" value="Genomic_DNA"/>
</dbReference>
<dbReference type="SMART" id="SM00672">
    <property type="entry name" value="CAP10"/>
    <property type="match status" value="1"/>
</dbReference>
<keyword evidence="2" id="KW-0808">Transferase</keyword>